<keyword evidence="4 19" id="KW-0813">Transport</keyword>
<dbReference type="CDD" id="cd00290">
    <property type="entry name" value="cytochrome_b_C"/>
    <property type="match status" value="1"/>
</dbReference>
<dbReference type="FunFam" id="1.20.810.10:FF:000002">
    <property type="entry name" value="Cytochrome b"/>
    <property type="match status" value="1"/>
</dbReference>
<evidence type="ECO:0000256" key="1">
    <source>
        <dbReference type="ARBA" id="ARBA00002566"/>
    </source>
</evidence>
<geneLocation type="mitochondrion" evidence="22"/>
<dbReference type="RefSeq" id="YP_009255814.1">
    <property type="nucleotide sequence ID" value="NC_030271.1"/>
</dbReference>
<evidence type="ECO:0000259" key="20">
    <source>
        <dbReference type="PROSITE" id="PS51002"/>
    </source>
</evidence>
<dbReference type="Pfam" id="PF00032">
    <property type="entry name" value="Cytochrom_B_C"/>
    <property type="match status" value="1"/>
</dbReference>
<keyword evidence="12 18" id="KW-0408">Iron</keyword>
<proteinExistence type="inferred from homology"/>
<evidence type="ECO:0000256" key="19">
    <source>
        <dbReference type="RuleBase" id="RU362117"/>
    </source>
</evidence>
<feature type="binding site" description="axial binding residue" evidence="18">
    <location>
        <position position="98"/>
    </location>
    <ligand>
        <name>heme b</name>
        <dbReference type="ChEBI" id="CHEBI:60344"/>
        <label>b566</label>
    </ligand>
    <ligandPart>
        <name>Fe</name>
        <dbReference type="ChEBI" id="CHEBI:18248"/>
    </ligandPart>
</feature>
<evidence type="ECO:0000256" key="9">
    <source>
        <dbReference type="ARBA" id="ARBA00022792"/>
    </source>
</evidence>
<evidence type="ECO:0000256" key="6">
    <source>
        <dbReference type="ARBA" id="ARBA00022660"/>
    </source>
</evidence>
<evidence type="ECO:0000256" key="8">
    <source>
        <dbReference type="ARBA" id="ARBA00022723"/>
    </source>
</evidence>
<dbReference type="InterPro" id="IPR036150">
    <property type="entry name" value="Cyt_b/b6_C_sf"/>
</dbReference>
<feature type="domain" description="Cytochrome b/b6 C-terminal region profile" evidence="21">
    <location>
        <begin position="211"/>
        <end position="380"/>
    </location>
</feature>
<feature type="binding site" description="axial binding residue" evidence="18">
    <location>
        <position position="84"/>
    </location>
    <ligand>
        <name>heme b</name>
        <dbReference type="ChEBI" id="CHEBI:60344"/>
        <label>b562</label>
    </ligand>
    <ligandPart>
        <name>Fe</name>
        <dbReference type="ChEBI" id="CHEBI:18248"/>
    </ligandPart>
</feature>
<evidence type="ECO:0000256" key="15">
    <source>
        <dbReference type="ARBA" id="ARBA00023136"/>
    </source>
</evidence>
<feature type="transmembrane region" description="Helical" evidence="19">
    <location>
        <begin position="114"/>
        <end position="134"/>
    </location>
</feature>
<sequence>MATNIRKTHPLFKIINNSLIDLPAPTNISTWWNFGSLLGLCLIIQILTGLFLAMHYTADISSAFSSVAHICRDVNYGWLIRNIHANGASMFFICVYLHVARGFYYGSYLYKETWNIGVIILVLLMATAFVGYVLPWGQMSFWGATVITNLLSALPYVGNMLVQWIWGGFSVDNATLTRFFTFHFLLPFVIAALTMVHLLFLHETGSNNPTGLDSNTDKIPFHPYYSYKDLLGFFILLLLLTLLALFMPNLMGDTENFIPANPLITPPHIKPEWYFLFAYAILRSIPNKLGGVLALAFSILILFLVPMLHTSKQRSLTFRPITQLLFWLLVTNTIILTWIGGQPVEQPFIIIGQIASITYFSFFLVLFPIAGWWENKMLNL</sequence>
<evidence type="ECO:0000256" key="12">
    <source>
        <dbReference type="ARBA" id="ARBA00023004"/>
    </source>
</evidence>
<protein>
    <recommendedName>
        <fullName evidence="3 19">Cytochrome b</fullName>
    </recommendedName>
</protein>
<keyword evidence="13" id="KW-0830">Ubiquinone</keyword>
<dbReference type="Gene3D" id="1.20.810.10">
    <property type="entry name" value="Cytochrome Bc1 Complex, Chain C"/>
    <property type="match status" value="1"/>
</dbReference>
<keyword evidence="11 19" id="KW-1133">Transmembrane helix</keyword>
<dbReference type="GO" id="GO:0046872">
    <property type="term" value="F:metal ion binding"/>
    <property type="evidence" value="ECO:0007669"/>
    <property type="project" value="UniProtKB-UniRule"/>
</dbReference>
<feature type="transmembrane region" description="Helical" evidence="19">
    <location>
        <begin position="230"/>
        <end position="247"/>
    </location>
</feature>
<evidence type="ECO:0000256" key="7">
    <source>
        <dbReference type="ARBA" id="ARBA00022692"/>
    </source>
</evidence>
<dbReference type="InterPro" id="IPR016174">
    <property type="entry name" value="Di-haem_cyt_TM"/>
</dbReference>
<feature type="binding site" evidence="17">
    <location>
        <position position="202"/>
    </location>
    <ligand>
        <name>a ubiquinone</name>
        <dbReference type="ChEBI" id="CHEBI:16389"/>
    </ligand>
</feature>
<feature type="transmembrane region" description="Helical" evidence="19">
    <location>
        <begin position="347"/>
        <end position="373"/>
    </location>
</feature>
<dbReference type="PANTHER" id="PTHR19271">
    <property type="entry name" value="CYTOCHROME B"/>
    <property type="match status" value="1"/>
</dbReference>
<feature type="transmembrane region" description="Helical" evidence="19">
    <location>
        <begin position="31"/>
        <end position="53"/>
    </location>
</feature>
<evidence type="ECO:0000313" key="22">
    <source>
        <dbReference type="EMBL" id="ANE11012.1"/>
    </source>
</evidence>
<evidence type="ECO:0000256" key="5">
    <source>
        <dbReference type="ARBA" id="ARBA00022617"/>
    </source>
</evidence>
<accession>A0A342KBU4</accession>
<keyword evidence="10 19" id="KW-0249">Electron transport</keyword>
<dbReference type="EMBL" id="KU873081">
    <property type="protein sequence ID" value="ANE11012.1"/>
    <property type="molecule type" value="Genomic_DNA"/>
</dbReference>
<dbReference type="GO" id="GO:0045275">
    <property type="term" value="C:respiratory chain complex III"/>
    <property type="evidence" value="ECO:0007669"/>
    <property type="project" value="InterPro"/>
</dbReference>
<feature type="transmembrane region" description="Helical" evidence="19">
    <location>
        <begin position="88"/>
        <end position="108"/>
    </location>
</feature>
<dbReference type="PROSITE" id="PS51003">
    <property type="entry name" value="CYTB_CTER"/>
    <property type="match status" value="1"/>
</dbReference>
<dbReference type="GO" id="GO:0016491">
    <property type="term" value="F:oxidoreductase activity"/>
    <property type="evidence" value="ECO:0007669"/>
    <property type="project" value="UniProtKB-UniRule"/>
</dbReference>
<feature type="transmembrane region" description="Helical" evidence="19">
    <location>
        <begin position="179"/>
        <end position="201"/>
    </location>
</feature>
<evidence type="ECO:0000256" key="18">
    <source>
        <dbReference type="PIRSR" id="PIRSR038885-2"/>
    </source>
</evidence>
<evidence type="ECO:0000256" key="2">
    <source>
        <dbReference type="ARBA" id="ARBA00004448"/>
    </source>
</evidence>
<dbReference type="Pfam" id="PF00033">
    <property type="entry name" value="Cytochrome_B"/>
    <property type="match status" value="1"/>
</dbReference>
<evidence type="ECO:0000256" key="16">
    <source>
        <dbReference type="ARBA" id="ARBA00061233"/>
    </source>
</evidence>
<dbReference type="InterPro" id="IPR030689">
    <property type="entry name" value="Cytochrome_b"/>
</dbReference>
<name>A0A342KBU4_9CHON</name>
<dbReference type="GO" id="GO:0008121">
    <property type="term" value="F:quinol-cytochrome-c reductase activity"/>
    <property type="evidence" value="ECO:0007669"/>
    <property type="project" value="InterPro"/>
</dbReference>
<keyword evidence="7 19" id="KW-0812">Transmembrane</keyword>
<keyword evidence="5 18" id="KW-0349">Heme</keyword>
<keyword evidence="14 19" id="KW-0496">Mitochondrion</keyword>
<evidence type="ECO:0000256" key="4">
    <source>
        <dbReference type="ARBA" id="ARBA00022448"/>
    </source>
</evidence>
<keyword evidence="9" id="KW-0999">Mitochondrion inner membrane</keyword>
<evidence type="ECO:0000256" key="17">
    <source>
        <dbReference type="PIRSR" id="PIRSR038885-1"/>
    </source>
</evidence>
<evidence type="ECO:0000256" key="3">
    <source>
        <dbReference type="ARBA" id="ARBA00013531"/>
    </source>
</evidence>
<dbReference type="SUPFAM" id="SSF81648">
    <property type="entry name" value="a domain/subunit of cytochrome bc1 complex (Ubiquinol-cytochrome c reductase)"/>
    <property type="match status" value="1"/>
</dbReference>
<feature type="transmembrane region" description="Helical" evidence="19">
    <location>
        <begin position="321"/>
        <end position="341"/>
    </location>
</feature>
<evidence type="ECO:0000256" key="13">
    <source>
        <dbReference type="ARBA" id="ARBA00023075"/>
    </source>
</evidence>
<dbReference type="CTD" id="4519"/>
<keyword evidence="8 18" id="KW-0479">Metal-binding</keyword>
<reference evidence="22" key="1">
    <citation type="journal article" date="2016" name="Mitochondrial DNA Part B Resour">
        <title>Complete mitochondrial genome and the phylogenetic position of the Jenkins whipray Himantura jenkinsii (Myliobatiformes, Dasyatidae).</title>
        <authorList>
            <person name="Si R."/>
            <person name="Ding W."/>
            <person name="Yu J."/>
            <person name="Chen X."/>
            <person name="Ai W."/>
        </authorList>
    </citation>
    <scope>NUCLEOTIDE SEQUENCE</scope>
</reference>
<dbReference type="InterPro" id="IPR048260">
    <property type="entry name" value="Cytochrome_b_C_euk/bac"/>
</dbReference>
<dbReference type="InterPro" id="IPR005797">
    <property type="entry name" value="Cyt_b/b6_N"/>
</dbReference>
<dbReference type="AlphaFoldDB" id="A0A342KBU4"/>
<dbReference type="GeneID" id="27924223"/>
<keyword evidence="6 19" id="KW-0679">Respiratory chain</keyword>
<dbReference type="PIRSF" id="PIRSF038885">
    <property type="entry name" value="COB"/>
    <property type="match status" value="1"/>
</dbReference>
<feature type="transmembrane region" description="Helical" evidence="19">
    <location>
        <begin position="289"/>
        <end position="309"/>
    </location>
</feature>
<keyword evidence="15 19" id="KW-0472">Membrane</keyword>
<feature type="domain" description="Cytochrome b/b6 N-terminal region profile" evidence="20">
    <location>
        <begin position="1"/>
        <end position="210"/>
    </location>
</feature>
<comment type="subcellular location">
    <subcellularLocation>
        <location evidence="2">Mitochondrion inner membrane</location>
        <topology evidence="2">Multi-pass membrane protein</topology>
    </subcellularLocation>
</comment>
<dbReference type="GO" id="GO:0006122">
    <property type="term" value="P:mitochondrial electron transport, ubiquinol to cytochrome c"/>
    <property type="evidence" value="ECO:0007669"/>
    <property type="project" value="TreeGrafter"/>
</dbReference>
<evidence type="ECO:0000256" key="10">
    <source>
        <dbReference type="ARBA" id="ARBA00022982"/>
    </source>
</evidence>
<dbReference type="InterPro" id="IPR027387">
    <property type="entry name" value="Cytb/b6-like_sf"/>
</dbReference>
<dbReference type="GO" id="GO:0005743">
    <property type="term" value="C:mitochondrial inner membrane"/>
    <property type="evidence" value="ECO:0007669"/>
    <property type="project" value="UniProtKB-SubCell"/>
</dbReference>
<dbReference type="PANTHER" id="PTHR19271:SF16">
    <property type="entry name" value="CYTOCHROME B"/>
    <property type="match status" value="1"/>
</dbReference>
<dbReference type="CDD" id="cd00284">
    <property type="entry name" value="Cytochrome_b_N"/>
    <property type="match status" value="1"/>
</dbReference>
<gene>
    <name evidence="22" type="primary">CYTB</name>
</gene>
<evidence type="ECO:0000259" key="21">
    <source>
        <dbReference type="PROSITE" id="PS51003"/>
    </source>
</evidence>
<dbReference type="SUPFAM" id="SSF81342">
    <property type="entry name" value="Transmembrane di-heme cytochromes"/>
    <property type="match status" value="1"/>
</dbReference>
<comment type="cofactor">
    <cofactor evidence="18">
        <name>heme</name>
        <dbReference type="ChEBI" id="CHEBI:30413"/>
    </cofactor>
    <text evidence="18">Binds 2 heme groups non-covalently.</text>
</comment>
<dbReference type="InterPro" id="IPR005798">
    <property type="entry name" value="Cyt_b/b6_C"/>
</dbReference>
<comment type="function">
    <text evidence="1 19">Component of the ubiquinol-cytochrome c reductase complex (complex III or cytochrome b-c1 complex) that is part of the mitochondrial respiratory chain. The b-c1 complex mediates electron transfer from ubiquinol to cytochrome c. Contributes to the generation of a proton gradient across the mitochondrial membrane that is then used for ATP synthesis.</text>
</comment>
<comment type="similarity">
    <text evidence="16 19">Belongs to the cytochrome b family.</text>
</comment>
<dbReference type="InterPro" id="IPR048259">
    <property type="entry name" value="Cytochrome_b_N_euk/bac"/>
</dbReference>
<comment type="cofactor">
    <cofactor evidence="19">
        <name>heme b</name>
        <dbReference type="ChEBI" id="CHEBI:60344"/>
    </cofactor>
    <text evidence="19">Binds 2 heme groups non-covalently.</text>
</comment>
<feature type="binding site" description="axial binding residue" evidence="18">
    <location>
        <position position="197"/>
    </location>
    <ligand>
        <name>heme b</name>
        <dbReference type="ChEBI" id="CHEBI:60344"/>
        <label>b566</label>
    </ligand>
    <ligandPart>
        <name>Fe</name>
        <dbReference type="ChEBI" id="CHEBI:18248"/>
    </ligandPart>
</feature>
<evidence type="ECO:0000256" key="14">
    <source>
        <dbReference type="ARBA" id="ARBA00023128"/>
    </source>
</evidence>
<dbReference type="PROSITE" id="PS51002">
    <property type="entry name" value="CYTB_NTER"/>
    <property type="match status" value="1"/>
</dbReference>
<evidence type="ECO:0000256" key="11">
    <source>
        <dbReference type="ARBA" id="ARBA00022989"/>
    </source>
</evidence>
<feature type="transmembrane region" description="Helical" evidence="19">
    <location>
        <begin position="146"/>
        <end position="167"/>
    </location>
</feature>
<organism evidence="22">
    <name type="scientific">Pateobatis jenkinsii</name>
    <name type="common">Jenkins' whipray</name>
    <dbReference type="NCBI Taxonomy" id="334999"/>
    <lineage>
        <taxon>Eukaryota</taxon>
        <taxon>Metazoa</taxon>
        <taxon>Chordata</taxon>
        <taxon>Craniata</taxon>
        <taxon>Vertebrata</taxon>
        <taxon>Chondrichthyes</taxon>
        <taxon>Elasmobranchii</taxon>
        <taxon>Batoidea</taxon>
        <taxon>Myliobatiformes</taxon>
        <taxon>Dasyatidae</taxon>
        <taxon>Pateobatis</taxon>
    </lineage>
</organism>
<feature type="binding site" description="axial binding residue" evidence="18">
    <location>
        <position position="183"/>
    </location>
    <ligand>
        <name>heme b</name>
        <dbReference type="ChEBI" id="CHEBI:60344"/>
        <label>b562</label>
    </ligand>
    <ligandPart>
        <name>Fe</name>
        <dbReference type="ChEBI" id="CHEBI:18248"/>
    </ligandPart>
</feature>